<feature type="transmembrane region" description="Helical" evidence="1">
    <location>
        <begin position="163"/>
        <end position="186"/>
    </location>
</feature>
<proteinExistence type="predicted"/>
<feature type="transmembrane region" description="Helical" evidence="1">
    <location>
        <begin position="96"/>
        <end position="123"/>
    </location>
</feature>
<evidence type="ECO:0000256" key="1">
    <source>
        <dbReference type="SAM" id="Phobius"/>
    </source>
</evidence>
<comment type="caution">
    <text evidence="2">The sequence shown here is derived from an EMBL/GenBank/DDBJ whole genome shotgun (WGS) entry which is preliminary data.</text>
</comment>
<reference evidence="2 3" key="1">
    <citation type="submission" date="2019-04" db="EMBL/GenBank/DDBJ databases">
        <title>Lysinibacillus genome sequencing.</title>
        <authorList>
            <person name="Dunlap C."/>
        </authorList>
    </citation>
    <scope>NUCLEOTIDE SEQUENCE [LARGE SCALE GENOMIC DNA]</scope>
    <source>
        <strain evidence="2 3">CCTCC AB 2010389</strain>
    </source>
</reference>
<dbReference type="CDD" id="cd21808">
    <property type="entry name" value="ABC-2_lan_permease_MutG"/>
    <property type="match status" value="1"/>
</dbReference>
<dbReference type="AlphaFoldDB" id="A0A4U2Z0Q7"/>
<evidence type="ECO:0000313" key="3">
    <source>
        <dbReference type="Proteomes" id="UP000308744"/>
    </source>
</evidence>
<feature type="transmembrane region" description="Helical" evidence="1">
    <location>
        <begin position="20"/>
        <end position="40"/>
    </location>
</feature>
<feature type="transmembrane region" description="Helical" evidence="1">
    <location>
        <begin position="52"/>
        <end position="75"/>
    </location>
</feature>
<keyword evidence="3" id="KW-1185">Reference proteome</keyword>
<gene>
    <name evidence="2" type="ORF">FC756_12380</name>
</gene>
<accession>A0A4U2Z0Q7</accession>
<keyword evidence="1" id="KW-0812">Transmembrane</keyword>
<name>A0A4U2Z0Q7_9BACI</name>
<dbReference type="EMBL" id="SZPU01000044">
    <property type="protein sequence ID" value="TKI67676.1"/>
    <property type="molecule type" value="Genomic_DNA"/>
</dbReference>
<feature type="transmembrane region" description="Helical" evidence="1">
    <location>
        <begin position="227"/>
        <end position="245"/>
    </location>
</feature>
<sequence>MLQFYRCLLGEFKKRKRSLFLLLHLGIPLILPCTLVMYFLSRNNPINSEASYVIFFELIGVGTPVIISIICGMVADSENEAGHFQNMVGVIQSKTISFMSQTTMMIFSYSAAIFLTILIYSLALKFLVGVHEVHFTLYYLTGIIFIIASIFQYFFYQVLGYKYGIGISSICGFGGLIITALSLTTIGDKVWKFLPWAWANRFSEYLTDYWKMTDITLFSNPMLVTGYYLFLILTIGMAVLSIVWINNWTGRKTID</sequence>
<protein>
    <submittedName>
        <fullName evidence="2">Lantibiotic immunity ABC transporter MutG family permease subunit</fullName>
    </submittedName>
</protein>
<dbReference type="Proteomes" id="UP000308744">
    <property type="component" value="Unassembled WGS sequence"/>
</dbReference>
<evidence type="ECO:0000313" key="2">
    <source>
        <dbReference type="EMBL" id="TKI67676.1"/>
    </source>
</evidence>
<keyword evidence="1" id="KW-1133">Transmembrane helix</keyword>
<organism evidence="2 3">
    <name type="scientific">Lysinibacillus mangiferihumi</name>
    <dbReference type="NCBI Taxonomy" id="1130819"/>
    <lineage>
        <taxon>Bacteria</taxon>
        <taxon>Bacillati</taxon>
        <taxon>Bacillota</taxon>
        <taxon>Bacilli</taxon>
        <taxon>Bacillales</taxon>
        <taxon>Bacillaceae</taxon>
        <taxon>Lysinibacillus</taxon>
    </lineage>
</organism>
<dbReference type="RefSeq" id="WP_107896852.1">
    <property type="nucleotide sequence ID" value="NZ_PYWM01000025.1"/>
</dbReference>
<dbReference type="Pfam" id="PF12730">
    <property type="entry name" value="ABC2_membrane_4"/>
    <property type="match status" value="1"/>
</dbReference>
<dbReference type="NCBIfam" id="TIGR03733">
    <property type="entry name" value="lanti_perm_MutG"/>
    <property type="match status" value="1"/>
</dbReference>
<keyword evidence="1" id="KW-0472">Membrane</keyword>
<dbReference type="InterPro" id="IPR022294">
    <property type="entry name" value="ABC-transptr_permeasesu"/>
</dbReference>
<feature type="transmembrane region" description="Helical" evidence="1">
    <location>
        <begin position="135"/>
        <end position="156"/>
    </location>
</feature>